<dbReference type="InterPro" id="IPR021973">
    <property type="entry name" value="SprA-related"/>
</dbReference>
<dbReference type="Pfam" id="PF12118">
    <property type="entry name" value="SprA-related"/>
    <property type="match status" value="1"/>
</dbReference>
<organism evidence="2 3">
    <name type="scientific">Paralimibaculum aggregatum</name>
    <dbReference type="NCBI Taxonomy" id="3036245"/>
    <lineage>
        <taxon>Bacteria</taxon>
        <taxon>Pseudomonadati</taxon>
        <taxon>Pseudomonadota</taxon>
        <taxon>Alphaproteobacteria</taxon>
        <taxon>Rhodobacterales</taxon>
        <taxon>Paracoccaceae</taxon>
        <taxon>Paralimibaculum</taxon>
    </lineage>
</organism>
<sequence length="287" mass="30530">MTLDARQPGTIPWLPQLRGNRQKEAPRRSDMLTTPTISSTPLHHARFHARPPGGVEPQLAPALERAVRDQERETDRPRLRRVDAPRSAEQSRIGGRGAAQARPQSQAAGRAATAGSPAAADAAGEPLASPAEAAGFSPEELAVLAELAARDRKVRAHETAHARVGGRHAGQPRYEFAVGPDGKRYAIGGQVQIDVSTSPQDPAATIAKMQVVRAAALAPADPSPADRRVAQLAERLMRAAQADLHAMSEMARAEQTGPETARLARLTALFMQTVVLPAPDPVHDRAA</sequence>
<accession>A0ABQ6LMF9</accession>
<evidence type="ECO:0000256" key="1">
    <source>
        <dbReference type="SAM" id="MobiDB-lite"/>
    </source>
</evidence>
<evidence type="ECO:0008006" key="4">
    <source>
        <dbReference type="Google" id="ProtNLM"/>
    </source>
</evidence>
<gene>
    <name evidence="2" type="ORF">LNKW23_10520</name>
</gene>
<proteinExistence type="predicted"/>
<feature type="compositionally biased region" description="Low complexity" evidence="1">
    <location>
        <begin position="105"/>
        <end position="131"/>
    </location>
</feature>
<reference evidence="2 3" key="1">
    <citation type="submission" date="2023-04" db="EMBL/GenBank/DDBJ databases">
        <title>Marinoamorphus aggregata gen. nov., sp. Nov., isolate from tissue of brittle star Ophioplocus japonicus.</title>
        <authorList>
            <person name="Kawano K."/>
            <person name="Sawayama S."/>
            <person name="Nakagawa S."/>
        </authorList>
    </citation>
    <scope>NUCLEOTIDE SEQUENCE [LARGE SCALE GENOMIC DNA]</scope>
    <source>
        <strain evidence="2 3">NKW23</strain>
    </source>
</reference>
<comment type="caution">
    <text evidence="2">The sequence shown here is derived from an EMBL/GenBank/DDBJ whole genome shotgun (WGS) entry which is preliminary data.</text>
</comment>
<feature type="compositionally biased region" description="Basic and acidic residues" evidence="1">
    <location>
        <begin position="21"/>
        <end position="30"/>
    </location>
</feature>
<dbReference type="Proteomes" id="UP001239909">
    <property type="component" value="Unassembled WGS sequence"/>
</dbReference>
<feature type="region of interest" description="Disordered" evidence="1">
    <location>
        <begin position="1"/>
        <end position="133"/>
    </location>
</feature>
<keyword evidence="3" id="KW-1185">Reference proteome</keyword>
<feature type="compositionally biased region" description="Polar residues" evidence="1">
    <location>
        <begin position="31"/>
        <end position="41"/>
    </location>
</feature>
<protein>
    <recommendedName>
        <fullName evidence="4">SprA-related family protein</fullName>
    </recommendedName>
</protein>
<name>A0ABQ6LMF9_9RHOB</name>
<evidence type="ECO:0000313" key="3">
    <source>
        <dbReference type="Proteomes" id="UP001239909"/>
    </source>
</evidence>
<evidence type="ECO:0000313" key="2">
    <source>
        <dbReference type="EMBL" id="GMG81839.1"/>
    </source>
</evidence>
<feature type="compositionally biased region" description="Basic and acidic residues" evidence="1">
    <location>
        <begin position="65"/>
        <end position="86"/>
    </location>
</feature>
<dbReference type="EMBL" id="BSYI01000006">
    <property type="protein sequence ID" value="GMG81839.1"/>
    <property type="molecule type" value="Genomic_DNA"/>
</dbReference>